<dbReference type="OrthoDB" id="1746734at2759"/>
<dbReference type="PANTHER" id="PTHR45631:SF202">
    <property type="entry name" value="SENESCENCE-INDUCED RECEPTOR-LIKE SERINE_THREONINE-PROTEIN KINASE"/>
    <property type="match status" value="1"/>
</dbReference>
<dbReference type="InterPro" id="IPR032675">
    <property type="entry name" value="LRR_dom_sf"/>
</dbReference>
<dbReference type="AlphaFoldDB" id="A0A9Q0HL50"/>
<dbReference type="EMBL" id="JAMQYH010000004">
    <property type="protein sequence ID" value="KAJ1689490.1"/>
    <property type="molecule type" value="Genomic_DNA"/>
</dbReference>
<evidence type="ECO:0000313" key="4">
    <source>
        <dbReference type="Proteomes" id="UP001151287"/>
    </source>
</evidence>
<organism evidence="3 4">
    <name type="scientific">Rhynchospora breviuscula</name>
    <dbReference type="NCBI Taxonomy" id="2022672"/>
    <lineage>
        <taxon>Eukaryota</taxon>
        <taxon>Viridiplantae</taxon>
        <taxon>Streptophyta</taxon>
        <taxon>Embryophyta</taxon>
        <taxon>Tracheophyta</taxon>
        <taxon>Spermatophyta</taxon>
        <taxon>Magnoliopsida</taxon>
        <taxon>Liliopsida</taxon>
        <taxon>Poales</taxon>
        <taxon>Cyperaceae</taxon>
        <taxon>Cyperoideae</taxon>
        <taxon>Rhynchosporeae</taxon>
        <taxon>Rhynchospora</taxon>
    </lineage>
</organism>
<proteinExistence type="predicted"/>
<reference evidence="3" key="1">
    <citation type="journal article" date="2022" name="Cell">
        <title>Repeat-based holocentromeres influence genome architecture and karyotype evolution.</title>
        <authorList>
            <person name="Hofstatter P.G."/>
            <person name="Thangavel G."/>
            <person name="Lux T."/>
            <person name="Neumann P."/>
            <person name="Vondrak T."/>
            <person name="Novak P."/>
            <person name="Zhang M."/>
            <person name="Costa L."/>
            <person name="Castellani M."/>
            <person name="Scott A."/>
            <person name="Toegelov H."/>
            <person name="Fuchs J."/>
            <person name="Mata-Sucre Y."/>
            <person name="Dias Y."/>
            <person name="Vanzela A.L.L."/>
            <person name="Huettel B."/>
            <person name="Almeida C.C.S."/>
            <person name="Simkova H."/>
            <person name="Souza G."/>
            <person name="Pedrosa-Harand A."/>
            <person name="Macas J."/>
            <person name="Mayer K.F.X."/>
            <person name="Houben A."/>
            <person name="Marques A."/>
        </authorList>
    </citation>
    <scope>NUCLEOTIDE SEQUENCE</scope>
    <source>
        <strain evidence="3">RhyBre1mFocal</strain>
    </source>
</reference>
<feature type="domain" description="Malectin-like" evidence="2">
    <location>
        <begin position="5"/>
        <end position="87"/>
    </location>
</feature>
<dbReference type="Gene3D" id="3.80.10.10">
    <property type="entry name" value="Ribonuclease Inhibitor"/>
    <property type="match status" value="1"/>
</dbReference>
<evidence type="ECO:0000313" key="3">
    <source>
        <dbReference type="EMBL" id="KAJ1689490.1"/>
    </source>
</evidence>
<sequence>MMLTSWTSISTTSTLEGYAFEVPSLVLQTAATPLSANGSIDLNWTAPDTSIVFFVVLHFAEIQILQTNSLREFCIYANGELFFKDPVPASYGISRGWNGDPCVPPSLQWAGVNCSIDSTNIPKITALDLSYNNLSGNIPGSLDQLVSLTYL</sequence>
<evidence type="ECO:0000256" key="1">
    <source>
        <dbReference type="ARBA" id="ARBA00004167"/>
    </source>
</evidence>
<keyword evidence="4" id="KW-1185">Reference proteome</keyword>
<dbReference type="PANTHER" id="PTHR45631">
    <property type="entry name" value="OS07G0107800 PROTEIN-RELATED"/>
    <property type="match status" value="1"/>
</dbReference>
<dbReference type="SUPFAM" id="SSF52058">
    <property type="entry name" value="L domain-like"/>
    <property type="match status" value="1"/>
</dbReference>
<protein>
    <recommendedName>
        <fullName evidence="2">Malectin-like domain-containing protein</fullName>
    </recommendedName>
</protein>
<name>A0A9Q0HL50_9POAL</name>
<accession>A0A9Q0HL50</accession>
<dbReference type="Pfam" id="PF12819">
    <property type="entry name" value="Malectin_like"/>
    <property type="match status" value="1"/>
</dbReference>
<dbReference type="GO" id="GO:0016020">
    <property type="term" value="C:membrane"/>
    <property type="evidence" value="ECO:0007669"/>
    <property type="project" value="UniProtKB-SubCell"/>
</dbReference>
<gene>
    <name evidence="3" type="ORF">LUZ63_013645</name>
</gene>
<dbReference type="Proteomes" id="UP001151287">
    <property type="component" value="Unassembled WGS sequence"/>
</dbReference>
<evidence type="ECO:0000259" key="2">
    <source>
        <dbReference type="Pfam" id="PF12819"/>
    </source>
</evidence>
<comment type="caution">
    <text evidence="3">The sequence shown here is derived from an EMBL/GenBank/DDBJ whole genome shotgun (WGS) entry which is preliminary data.</text>
</comment>
<comment type="subcellular location">
    <subcellularLocation>
        <location evidence="1">Membrane</location>
        <topology evidence="1">Single-pass membrane protein</topology>
    </subcellularLocation>
</comment>
<dbReference type="InterPro" id="IPR024788">
    <property type="entry name" value="Malectin-like_Carb-bd_dom"/>
</dbReference>